<evidence type="ECO:0000259" key="4">
    <source>
        <dbReference type="PROSITE" id="PS50885"/>
    </source>
</evidence>
<proteinExistence type="predicted"/>
<evidence type="ECO:0000259" key="5">
    <source>
        <dbReference type="PROSITE" id="PS50887"/>
    </source>
</evidence>
<dbReference type="GO" id="GO:0005886">
    <property type="term" value="C:plasma membrane"/>
    <property type="evidence" value="ECO:0007669"/>
    <property type="project" value="TreeGrafter"/>
</dbReference>
<name>A0A371BBG7_9BRAD</name>
<dbReference type="Gene3D" id="3.30.70.270">
    <property type="match status" value="1"/>
</dbReference>
<dbReference type="NCBIfam" id="TIGR00254">
    <property type="entry name" value="GGDEF"/>
    <property type="match status" value="1"/>
</dbReference>
<dbReference type="CDD" id="cd01949">
    <property type="entry name" value="GGDEF"/>
    <property type="match status" value="1"/>
</dbReference>
<keyword evidence="3" id="KW-1133">Transmembrane helix</keyword>
<evidence type="ECO:0000256" key="3">
    <source>
        <dbReference type="SAM" id="Phobius"/>
    </source>
</evidence>
<evidence type="ECO:0000256" key="2">
    <source>
        <dbReference type="ARBA" id="ARBA00034247"/>
    </source>
</evidence>
<accession>A0A371BBG7</accession>
<dbReference type="AlphaFoldDB" id="A0A371BBG7"/>
<dbReference type="PROSITE" id="PS50887">
    <property type="entry name" value="GGDEF"/>
    <property type="match status" value="1"/>
</dbReference>
<dbReference type="InterPro" id="IPR029787">
    <property type="entry name" value="Nucleotide_cyclase"/>
</dbReference>
<dbReference type="PROSITE" id="PS50885">
    <property type="entry name" value="HAMP"/>
    <property type="match status" value="1"/>
</dbReference>
<dbReference type="InterPro" id="IPR003660">
    <property type="entry name" value="HAMP_dom"/>
</dbReference>
<keyword evidence="3" id="KW-0472">Membrane</keyword>
<dbReference type="EC" id="2.7.7.65" evidence="1"/>
<dbReference type="GO" id="GO:0007165">
    <property type="term" value="P:signal transduction"/>
    <property type="evidence" value="ECO:0007669"/>
    <property type="project" value="InterPro"/>
</dbReference>
<dbReference type="GO" id="GO:0043709">
    <property type="term" value="P:cell adhesion involved in single-species biofilm formation"/>
    <property type="evidence" value="ECO:0007669"/>
    <property type="project" value="TreeGrafter"/>
</dbReference>
<keyword evidence="3" id="KW-0812">Transmembrane</keyword>
<dbReference type="FunFam" id="3.30.70.270:FF:000001">
    <property type="entry name" value="Diguanylate cyclase domain protein"/>
    <property type="match status" value="1"/>
</dbReference>
<reference evidence="7" key="1">
    <citation type="submission" date="2018-08" db="EMBL/GenBank/DDBJ databases">
        <authorList>
            <person name="Kim S.-J."/>
            <person name="Jung G.-Y."/>
        </authorList>
    </citation>
    <scope>NUCLEOTIDE SEQUENCE [LARGE SCALE GENOMIC DNA]</scope>
    <source>
        <strain evidence="7">GY_H</strain>
    </source>
</reference>
<comment type="caution">
    <text evidence="6">The sequence shown here is derived from an EMBL/GenBank/DDBJ whole genome shotgun (WGS) entry which is preliminary data.</text>
</comment>
<dbReference type="SUPFAM" id="SSF55073">
    <property type="entry name" value="Nucleotide cyclase"/>
    <property type="match status" value="1"/>
</dbReference>
<sequence length="422" mass="46206">MLVALLPVVVSATGGYLLLNWGVIAPFHDVSSRQRQQVIPAQKLRVMLWEALSSIDEFVEDHDPIHLPPYRNLRTQIETTFAELSGALKDEPAVQAILDSARTDWTAAERHATTLISVARPADDAEKDAIFHRFHGGITAASDKLAAVHTRIAARIDEDHDIAVRFYERSLWLAGIAGALSMLTVALGVLIIGRVLSNSVDRLVDGAIRFAEGDRRHRIQIQLPPELHRVAEEFNHMIGRIHESEAALDELAHKDSLTGLGNRRAFEEAFAEVQAGIQRHGEAAALLALDIDHFKRTNDTFGHAAGDEVLRVIAKAMTNNVRPFDKVFRVGGEEFLVLLPHAGVVKGQEIAERLREVIASLPISFNDKILRVSASIGVVEITQSSGHAQVVQAVDGALYRAKESGRNRVVVGDGRGRAVDAT</sequence>
<feature type="domain" description="HAMP" evidence="4">
    <location>
        <begin position="194"/>
        <end position="246"/>
    </location>
</feature>
<dbReference type="GO" id="GO:1902201">
    <property type="term" value="P:negative regulation of bacterial-type flagellum-dependent cell motility"/>
    <property type="evidence" value="ECO:0007669"/>
    <property type="project" value="TreeGrafter"/>
</dbReference>
<feature type="domain" description="GGDEF" evidence="5">
    <location>
        <begin position="282"/>
        <end position="414"/>
    </location>
</feature>
<protein>
    <recommendedName>
        <fullName evidence="1">diguanylate cyclase</fullName>
        <ecNumber evidence="1">2.7.7.65</ecNumber>
    </recommendedName>
</protein>
<comment type="catalytic activity">
    <reaction evidence="2">
        <text>2 GTP = 3',3'-c-di-GMP + 2 diphosphate</text>
        <dbReference type="Rhea" id="RHEA:24898"/>
        <dbReference type="ChEBI" id="CHEBI:33019"/>
        <dbReference type="ChEBI" id="CHEBI:37565"/>
        <dbReference type="ChEBI" id="CHEBI:58805"/>
        <dbReference type="EC" id="2.7.7.65"/>
    </reaction>
</comment>
<dbReference type="InterPro" id="IPR043128">
    <property type="entry name" value="Rev_trsase/Diguanyl_cyclase"/>
</dbReference>
<evidence type="ECO:0000313" key="7">
    <source>
        <dbReference type="Proteomes" id="UP000263993"/>
    </source>
</evidence>
<feature type="transmembrane region" description="Helical" evidence="3">
    <location>
        <begin position="171"/>
        <end position="193"/>
    </location>
</feature>
<gene>
    <name evidence="6" type="ORF">DXH78_09955</name>
</gene>
<keyword evidence="7" id="KW-1185">Reference proteome</keyword>
<evidence type="ECO:0000256" key="1">
    <source>
        <dbReference type="ARBA" id="ARBA00012528"/>
    </source>
</evidence>
<dbReference type="GO" id="GO:0052621">
    <property type="term" value="F:diguanylate cyclase activity"/>
    <property type="evidence" value="ECO:0007669"/>
    <property type="project" value="UniProtKB-EC"/>
</dbReference>
<dbReference type="InterPro" id="IPR050469">
    <property type="entry name" value="Diguanylate_Cyclase"/>
</dbReference>
<organism evidence="6 7">
    <name type="scientific">Undibacter mobilis</name>
    <dbReference type="NCBI Taxonomy" id="2292256"/>
    <lineage>
        <taxon>Bacteria</taxon>
        <taxon>Pseudomonadati</taxon>
        <taxon>Pseudomonadota</taxon>
        <taxon>Alphaproteobacteria</taxon>
        <taxon>Hyphomicrobiales</taxon>
        <taxon>Nitrobacteraceae</taxon>
        <taxon>Undibacter</taxon>
    </lineage>
</organism>
<dbReference type="CDD" id="cd06225">
    <property type="entry name" value="HAMP"/>
    <property type="match status" value="1"/>
</dbReference>
<dbReference type="Pfam" id="PF00672">
    <property type="entry name" value="HAMP"/>
    <property type="match status" value="1"/>
</dbReference>
<dbReference type="Gene3D" id="6.10.340.10">
    <property type="match status" value="1"/>
</dbReference>
<dbReference type="SMART" id="SM00304">
    <property type="entry name" value="HAMP"/>
    <property type="match status" value="1"/>
</dbReference>
<feature type="transmembrane region" description="Helical" evidence="3">
    <location>
        <begin position="6"/>
        <end position="27"/>
    </location>
</feature>
<dbReference type="Pfam" id="PF00990">
    <property type="entry name" value="GGDEF"/>
    <property type="match status" value="1"/>
</dbReference>
<dbReference type="PANTHER" id="PTHR45138">
    <property type="entry name" value="REGULATORY COMPONENTS OF SENSORY TRANSDUCTION SYSTEM"/>
    <property type="match status" value="1"/>
</dbReference>
<evidence type="ECO:0000313" key="6">
    <source>
        <dbReference type="EMBL" id="RDV04857.1"/>
    </source>
</evidence>
<dbReference type="InterPro" id="IPR000160">
    <property type="entry name" value="GGDEF_dom"/>
</dbReference>
<dbReference type="PANTHER" id="PTHR45138:SF9">
    <property type="entry name" value="DIGUANYLATE CYCLASE DGCM-RELATED"/>
    <property type="match status" value="1"/>
</dbReference>
<dbReference type="SMART" id="SM00267">
    <property type="entry name" value="GGDEF"/>
    <property type="match status" value="1"/>
</dbReference>
<dbReference type="Proteomes" id="UP000263993">
    <property type="component" value="Unassembled WGS sequence"/>
</dbReference>
<dbReference type="EMBL" id="QRGO01000001">
    <property type="protein sequence ID" value="RDV04857.1"/>
    <property type="molecule type" value="Genomic_DNA"/>
</dbReference>